<dbReference type="FunFam" id="1.10.10.10:FF:000001">
    <property type="entry name" value="LysR family transcriptional regulator"/>
    <property type="match status" value="1"/>
</dbReference>
<dbReference type="InterPro" id="IPR036388">
    <property type="entry name" value="WH-like_DNA-bd_sf"/>
</dbReference>
<protein>
    <submittedName>
        <fullName evidence="6">LysR family transcriptional regulator</fullName>
    </submittedName>
</protein>
<sequence length="295" mass="34075">MELRVLKYFITVAQEQSFSKAAKVLNVSQPALSKQIKDLEDEYKTTLFNRTTRTVSLTEEGRLFKEQAIEILNLVDRSEDYLRNNKKYISGNIHIGCSESICNRVIMKAIAKTQKQYPHIKFHLYSGNAQYVEEKIDQSIFDLGIVVEPANFSKYDYLKLPGYDLEGILMKKDSNLANRDFITPKDLMNQPIIISNQEMVKNNIAGWLGGNQRALNVVATYNLFYNAQLMCEEDVGYVLTFEHLYHETTEGSLCFKPLNPPLMIKSNLIWKKYRLFSKAEEAFLEILNKELNEKA</sequence>
<dbReference type="PROSITE" id="PS50931">
    <property type="entry name" value="HTH_LYSR"/>
    <property type="match status" value="1"/>
</dbReference>
<reference evidence="6 7" key="1">
    <citation type="journal article" date="2019" name="Int. J. Syst. Evol. Microbiol.">
        <title>Faecalibacillus intestinalis gen. nov., sp. nov. and Faecalibacillus faecis sp. nov., isolated from human faeces.</title>
        <authorList>
            <person name="Seo B."/>
            <person name="Jeon K."/>
            <person name="Baek I."/>
            <person name="Lee Y.M."/>
            <person name="Baek K."/>
            <person name="Ko G."/>
        </authorList>
    </citation>
    <scope>NUCLEOTIDE SEQUENCE [LARGE SCALE GENOMIC DNA]</scope>
    <source>
        <strain evidence="6 7">SNUG30099</strain>
    </source>
</reference>
<dbReference type="InterPro" id="IPR005119">
    <property type="entry name" value="LysR_subst-bd"/>
</dbReference>
<feature type="domain" description="HTH lysR-type" evidence="5">
    <location>
        <begin position="1"/>
        <end position="58"/>
    </location>
</feature>
<keyword evidence="7" id="KW-1185">Reference proteome</keyword>
<dbReference type="AlphaFoldDB" id="A0A2T3G656"/>
<dbReference type="InterPro" id="IPR050950">
    <property type="entry name" value="HTH-type_LysR_regulators"/>
</dbReference>
<keyword evidence="2" id="KW-0805">Transcription regulation</keyword>
<dbReference type="SUPFAM" id="SSF53850">
    <property type="entry name" value="Periplasmic binding protein-like II"/>
    <property type="match status" value="1"/>
</dbReference>
<evidence type="ECO:0000313" key="7">
    <source>
        <dbReference type="Proteomes" id="UP000240974"/>
    </source>
</evidence>
<comment type="similarity">
    <text evidence="1">Belongs to the LysR transcriptional regulatory family.</text>
</comment>
<dbReference type="Pfam" id="PF00126">
    <property type="entry name" value="HTH_1"/>
    <property type="match status" value="1"/>
</dbReference>
<dbReference type="GO" id="GO:0005829">
    <property type="term" value="C:cytosol"/>
    <property type="evidence" value="ECO:0007669"/>
    <property type="project" value="TreeGrafter"/>
</dbReference>
<evidence type="ECO:0000256" key="3">
    <source>
        <dbReference type="ARBA" id="ARBA00023125"/>
    </source>
</evidence>
<dbReference type="GO" id="GO:0003700">
    <property type="term" value="F:DNA-binding transcription factor activity"/>
    <property type="evidence" value="ECO:0007669"/>
    <property type="project" value="InterPro"/>
</dbReference>
<comment type="caution">
    <text evidence="6">The sequence shown here is derived from an EMBL/GenBank/DDBJ whole genome shotgun (WGS) entry which is preliminary data.</text>
</comment>
<proteinExistence type="inferred from homology"/>
<dbReference type="Gene3D" id="3.40.190.290">
    <property type="match status" value="1"/>
</dbReference>
<accession>A0A2T3G656</accession>
<evidence type="ECO:0000256" key="2">
    <source>
        <dbReference type="ARBA" id="ARBA00023015"/>
    </source>
</evidence>
<dbReference type="PANTHER" id="PTHR30419:SF8">
    <property type="entry name" value="NITROGEN ASSIMILATION TRANSCRIPTIONAL ACTIVATOR-RELATED"/>
    <property type="match status" value="1"/>
</dbReference>
<dbReference type="InterPro" id="IPR000847">
    <property type="entry name" value="LysR_HTH_N"/>
</dbReference>
<dbReference type="RefSeq" id="WP_107029171.1">
    <property type="nucleotide sequence ID" value="NZ_PYLQ01000002.1"/>
</dbReference>
<keyword evidence="4" id="KW-0804">Transcription</keyword>
<gene>
    <name evidence="6" type="ORF">C7U54_02355</name>
</gene>
<dbReference type="GO" id="GO:0003677">
    <property type="term" value="F:DNA binding"/>
    <property type="evidence" value="ECO:0007669"/>
    <property type="project" value="UniProtKB-KW"/>
</dbReference>
<dbReference type="PANTHER" id="PTHR30419">
    <property type="entry name" value="HTH-TYPE TRANSCRIPTIONAL REGULATOR YBHD"/>
    <property type="match status" value="1"/>
</dbReference>
<dbReference type="Proteomes" id="UP000240974">
    <property type="component" value="Unassembled WGS sequence"/>
</dbReference>
<evidence type="ECO:0000256" key="1">
    <source>
        <dbReference type="ARBA" id="ARBA00009437"/>
    </source>
</evidence>
<dbReference type="EMBL" id="PYLQ01000002">
    <property type="protein sequence ID" value="PST42998.1"/>
    <property type="molecule type" value="Genomic_DNA"/>
</dbReference>
<dbReference type="Pfam" id="PF03466">
    <property type="entry name" value="LysR_substrate"/>
    <property type="match status" value="1"/>
</dbReference>
<evidence type="ECO:0000256" key="4">
    <source>
        <dbReference type="ARBA" id="ARBA00023163"/>
    </source>
</evidence>
<evidence type="ECO:0000259" key="5">
    <source>
        <dbReference type="PROSITE" id="PS50931"/>
    </source>
</evidence>
<keyword evidence="3" id="KW-0238">DNA-binding</keyword>
<organism evidence="6 7">
    <name type="scientific">Faecalibacillus intestinalis</name>
    <dbReference type="NCBI Taxonomy" id="1982626"/>
    <lineage>
        <taxon>Bacteria</taxon>
        <taxon>Bacillati</taxon>
        <taxon>Bacillota</taxon>
        <taxon>Erysipelotrichia</taxon>
        <taxon>Erysipelotrichales</taxon>
        <taxon>Coprobacillaceae</taxon>
        <taxon>Faecalibacillus</taxon>
    </lineage>
</organism>
<dbReference type="SUPFAM" id="SSF46785">
    <property type="entry name" value="Winged helix' DNA-binding domain"/>
    <property type="match status" value="1"/>
</dbReference>
<name>A0A2T3G656_9FIRM</name>
<dbReference type="InterPro" id="IPR036390">
    <property type="entry name" value="WH_DNA-bd_sf"/>
</dbReference>
<dbReference type="CDD" id="cd05466">
    <property type="entry name" value="PBP2_LTTR_substrate"/>
    <property type="match status" value="1"/>
</dbReference>
<dbReference type="PRINTS" id="PR00039">
    <property type="entry name" value="HTHLYSR"/>
</dbReference>
<dbReference type="Gene3D" id="1.10.10.10">
    <property type="entry name" value="Winged helix-like DNA-binding domain superfamily/Winged helix DNA-binding domain"/>
    <property type="match status" value="1"/>
</dbReference>
<evidence type="ECO:0000313" key="6">
    <source>
        <dbReference type="EMBL" id="PST42998.1"/>
    </source>
</evidence>